<dbReference type="Pfam" id="PF13391">
    <property type="entry name" value="HNH_2"/>
    <property type="match status" value="1"/>
</dbReference>
<feature type="region of interest" description="Disordered" evidence="1">
    <location>
        <begin position="217"/>
        <end position="283"/>
    </location>
</feature>
<dbReference type="RefSeq" id="XP_006668791.1">
    <property type="nucleotide sequence ID" value="XM_006668728.1"/>
</dbReference>
<dbReference type="Proteomes" id="UP000001610">
    <property type="component" value="Unassembled WGS sequence"/>
</dbReference>
<gene>
    <name evidence="3" type="ORF">CCM_03577</name>
</gene>
<organism evidence="3 4">
    <name type="scientific">Cordyceps militaris (strain CM01)</name>
    <name type="common">Caterpillar fungus</name>
    <dbReference type="NCBI Taxonomy" id="983644"/>
    <lineage>
        <taxon>Eukaryota</taxon>
        <taxon>Fungi</taxon>
        <taxon>Dikarya</taxon>
        <taxon>Ascomycota</taxon>
        <taxon>Pezizomycotina</taxon>
        <taxon>Sordariomycetes</taxon>
        <taxon>Hypocreomycetidae</taxon>
        <taxon>Hypocreales</taxon>
        <taxon>Cordycipitaceae</taxon>
        <taxon>Cordyceps</taxon>
    </lineage>
</organism>
<dbReference type="EMBL" id="JH126400">
    <property type="protein sequence ID" value="EGX95305.1"/>
    <property type="molecule type" value="Genomic_DNA"/>
</dbReference>
<reference evidence="3 4" key="1">
    <citation type="journal article" date="2011" name="Genome Biol.">
        <title>Genome sequence of the insect pathogenic fungus Cordyceps militaris, a valued traditional Chinese medicine.</title>
        <authorList>
            <person name="Zheng P."/>
            <person name="Xia Y."/>
            <person name="Xiao G."/>
            <person name="Xiong C."/>
            <person name="Hu X."/>
            <person name="Zhang S."/>
            <person name="Zheng H."/>
            <person name="Huang Y."/>
            <person name="Zhou Y."/>
            <person name="Wang S."/>
            <person name="Zhao G.P."/>
            <person name="Liu X."/>
            <person name="St Leger R.J."/>
            <person name="Wang C."/>
        </authorList>
    </citation>
    <scope>NUCLEOTIDE SEQUENCE [LARGE SCALE GENOMIC DNA]</scope>
    <source>
        <strain evidence="3 4">CM01</strain>
    </source>
</reference>
<dbReference type="eggNOG" id="ENOG502STPG">
    <property type="taxonomic scope" value="Eukaryota"/>
</dbReference>
<name>G3JBK0_CORMM</name>
<sequence length="353" mass="39578">MPLRRQAKPRSQSPPKRSASGRSSPKKPTDDADSEYANIVAPANMDIDADQARKVMSEFRMACINRSACCAITGAGVPWCLGQPIGPGIQACHVVPQQHYHVYPMPSTNALSSDADETMRYNPRLLQEAWRKTWSPRNGILLMKHMHDFFDSRLVSIHPKTLLVRVFVPYQDLEPYHGRKATVPLDIDRRALRHHYDMCCIENMAATYPDLDAPLHNTKSQISTPGAGLASTSGGSTPLTGRTDLAMTPNYGRDLTQRPAGGDPSKRQRSAPRDDHDDQDDGVPAADEVEFLEEGEEFPAAKRIRLEDRLRLFDGYVTPCNSREFLGDVNWELTKHKYLELNKYESHSESHAT</sequence>
<feature type="compositionally biased region" description="Low complexity" evidence="1">
    <location>
        <begin position="223"/>
        <end position="241"/>
    </location>
</feature>
<dbReference type="HOGENOM" id="CLU_017783_1_0_1"/>
<dbReference type="InParanoid" id="G3JBK0"/>
<dbReference type="VEuPathDB" id="FungiDB:CCM_03577"/>
<dbReference type="OrthoDB" id="2142759at2759"/>
<feature type="domain" description="HNH nuclease" evidence="2">
    <location>
        <begin position="70"/>
        <end position="158"/>
    </location>
</feature>
<evidence type="ECO:0000256" key="1">
    <source>
        <dbReference type="SAM" id="MobiDB-lite"/>
    </source>
</evidence>
<feature type="compositionally biased region" description="Polar residues" evidence="1">
    <location>
        <begin position="9"/>
        <end position="23"/>
    </location>
</feature>
<feature type="region of interest" description="Disordered" evidence="1">
    <location>
        <begin position="1"/>
        <end position="33"/>
    </location>
</feature>
<dbReference type="KEGG" id="cmt:CCM_03577"/>
<evidence type="ECO:0000313" key="3">
    <source>
        <dbReference type="EMBL" id="EGX95305.1"/>
    </source>
</evidence>
<evidence type="ECO:0000313" key="4">
    <source>
        <dbReference type="Proteomes" id="UP000001610"/>
    </source>
</evidence>
<proteinExistence type="predicted"/>
<keyword evidence="4" id="KW-1185">Reference proteome</keyword>
<protein>
    <recommendedName>
        <fullName evidence="2">HNH nuclease domain-containing protein</fullName>
    </recommendedName>
</protein>
<accession>G3JBK0</accession>
<dbReference type="GeneID" id="18165603"/>
<evidence type="ECO:0000259" key="2">
    <source>
        <dbReference type="Pfam" id="PF13391"/>
    </source>
</evidence>
<dbReference type="InterPro" id="IPR003615">
    <property type="entry name" value="HNH_nuc"/>
</dbReference>
<dbReference type="AlphaFoldDB" id="G3JBK0"/>